<comment type="similarity">
    <text evidence="2">To endonucleases of group I introns of fungi and phage.</text>
</comment>
<sequence length="241" mass="27732">MEQIGYIYKITSPSGKIYIGKTNNLRNRICAYRNAQKSNTNTLIYTSIKKYGWDAHVFKVIDSASINVLNELEISYIQKYNSYRHTNPYGLNLTIGGDGTYGRIDSIETRKKRAAHHIGSTRSEETRQLMSLAKKGKPSNRKNCIISQETKNKISKANTGKIKPAEFHIKKYQTLLDKLIKTHGAILQIDRSTNSIIKEWIEIPKYISNQMNIEYASIKRALNKKYKTAGGYVWKYKKELQ</sequence>
<dbReference type="Gene3D" id="1.10.10.10">
    <property type="entry name" value="Winged helix-like DNA-binding domain superfamily/Winged helix DNA-binding domain"/>
    <property type="match status" value="1"/>
</dbReference>
<comment type="cofactor">
    <cofactor evidence="1">
        <name>Mg(2+)</name>
        <dbReference type="ChEBI" id="CHEBI:18420"/>
    </cofactor>
</comment>
<keyword evidence="7" id="KW-0255">Endonuclease</keyword>
<dbReference type="Pfam" id="PF07460">
    <property type="entry name" value="NUMOD3"/>
    <property type="match status" value="2"/>
</dbReference>
<evidence type="ECO:0000256" key="1">
    <source>
        <dbReference type="ARBA" id="ARBA00001946"/>
    </source>
</evidence>
<keyword evidence="7" id="KW-0378">Hydrolase</keyword>
<dbReference type="EMBL" id="LR796859">
    <property type="protein sequence ID" value="CAB4171149.1"/>
    <property type="molecule type" value="Genomic_DNA"/>
</dbReference>
<dbReference type="Pfam" id="PF01541">
    <property type="entry name" value="GIY-YIG"/>
    <property type="match status" value="1"/>
</dbReference>
<reference evidence="7" key="1">
    <citation type="submission" date="2020-05" db="EMBL/GenBank/DDBJ databases">
        <authorList>
            <person name="Chiriac C."/>
            <person name="Salcher M."/>
            <person name="Ghai R."/>
            <person name="Kavagutti S V."/>
        </authorList>
    </citation>
    <scope>NUCLEOTIDE SEQUENCE</scope>
</reference>
<evidence type="ECO:0000256" key="2">
    <source>
        <dbReference type="ARBA" id="ARBA00010045"/>
    </source>
</evidence>
<evidence type="ECO:0000313" key="5">
    <source>
        <dbReference type="EMBL" id="CAB4155236.1"/>
    </source>
</evidence>
<gene>
    <name evidence="7" type="ORF">UFOVP1307_215</name>
    <name evidence="5" type="ORF">UFOVP651_131</name>
    <name evidence="6" type="ORF">UFOVP902_210</name>
</gene>
<dbReference type="InterPro" id="IPR000305">
    <property type="entry name" value="GIY-YIG_endonuc"/>
</dbReference>
<dbReference type="SUPFAM" id="SSF64496">
    <property type="entry name" value="DNA-binding domain of intron-encoded endonucleases"/>
    <property type="match status" value="1"/>
</dbReference>
<organism evidence="7">
    <name type="scientific">uncultured Caudovirales phage</name>
    <dbReference type="NCBI Taxonomy" id="2100421"/>
    <lineage>
        <taxon>Viruses</taxon>
        <taxon>Duplodnaviria</taxon>
        <taxon>Heunggongvirae</taxon>
        <taxon>Uroviricota</taxon>
        <taxon>Caudoviricetes</taxon>
        <taxon>Peduoviridae</taxon>
        <taxon>Maltschvirus</taxon>
        <taxon>Maltschvirus maltsch</taxon>
    </lineage>
</organism>
<dbReference type="Gene3D" id="3.40.1440.10">
    <property type="entry name" value="GIY-YIG endonuclease"/>
    <property type="match status" value="1"/>
</dbReference>
<dbReference type="GO" id="GO:0004519">
    <property type="term" value="F:endonuclease activity"/>
    <property type="evidence" value="ECO:0007669"/>
    <property type="project" value="UniProtKB-KW"/>
</dbReference>
<dbReference type="SMART" id="SM00465">
    <property type="entry name" value="GIYc"/>
    <property type="match status" value="1"/>
</dbReference>
<keyword evidence="3" id="KW-0460">Magnesium</keyword>
<dbReference type="CDD" id="cd10443">
    <property type="entry name" value="GIY-YIG_HE_Tlr8p_PBC-V_like"/>
    <property type="match status" value="1"/>
</dbReference>
<name>A0A6J5RMJ4_9CAUD</name>
<accession>A0A6J5RMJ4</accession>
<dbReference type="GO" id="GO:0003677">
    <property type="term" value="F:DNA binding"/>
    <property type="evidence" value="ECO:0007669"/>
    <property type="project" value="InterPro"/>
</dbReference>
<evidence type="ECO:0000259" key="4">
    <source>
        <dbReference type="PROSITE" id="PS50164"/>
    </source>
</evidence>
<evidence type="ECO:0000313" key="7">
    <source>
        <dbReference type="EMBL" id="CAB4198690.1"/>
    </source>
</evidence>
<dbReference type="InterPro" id="IPR003611">
    <property type="entry name" value="NUMOD3"/>
</dbReference>
<keyword evidence="7" id="KW-0540">Nuclease</keyword>
<dbReference type="InterPro" id="IPR035901">
    <property type="entry name" value="GIY-YIG_endonuc_sf"/>
</dbReference>
<evidence type="ECO:0000256" key="3">
    <source>
        <dbReference type="ARBA" id="ARBA00022842"/>
    </source>
</evidence>
<dbReference type="InterPro" id="IPR036388">
    <property type="entry name" value="WH-like_DNA-bd_sf"/>
</dbReference>
<dbReference type="SUPFAM" id="SSF82771">
    <property type="entry name" value="GIY-YIG endonuclease"/>
    <property type="match status" value="1"/>
</dbReference>
<dbReference type="EMBL" id="LR797270">
    <property type="protein sequence ID" value="CAB4198690.1"/>
    <property type="molecule type" value="Genomic_DNA"/>
</dbReference>
<protein>
    <submittedName>
        <fullName evidence="7">GrpIintron_endo, group I intron endonuclease</fullName>
    </submittedName>
</protein>
<feature type="domain" description="GIY-YIG" evidence="4">
    <location>
        <begin position="3"/>
        <end position="91"/>
    </location>
</feature>
<dbReference type="SMART" id="SM00496">
    <property type="entry name" value="IENR2"/>
    <property type="match status" value="3"/>
</dbReference>
<evidence type="ECO:0000313" key="6">
    <source>
        <dbReference type="EMBL" id="CAB4171149.1"/>
    </source>
</evidence>
<dbReference type="EMBL" id="LR796625">
    <property type="protein sequence ID" value="CAB4155236.1"/>
    <property type="molecule type" value="Genomic_DNA"/>
</dbReference>
<dbReference type="PROSITE" id="PS50164">
    <property type="entry name" value="GIY_YIG"/>
    <property type="match status" value="1"/>
</dbReference>
<proteinExistence type="predicted"/>